<evidence type="ECO:0000313" key="1">
    <source>
        <dbReference type="Proteomes" id="UP000095286"/>
    </source>
</evidence>
<protein>
    <submittedName>
        <fullName evidence="2">Pepsin-I3 domain-containing protein</fullName>
    </submittedName>
</protein>
<proteinExistence type="predicted"/>
<accession>A0AC35TV26</accession>
<dbReference type="WBParaSite" id="RSKR_0000456150.1">
    <property type="protein sequence ID" value="RSKR_0000456150.1"/>
    <property type="gene ID" value="RSKR_0000456150"/>
</dbReference>
<sequence length="100" mass="11342">MKVLPTTLPFIIVLFSSFVCCNSLAIDETTFKNFQSKQANGCEKLFINCERYIFNEQNHKESLRDDVRLINAKQSSNEFKLPSDELFVNNAEGSGTAVKD</sequence>
<organism evidence="1 2">
    <name type="scientific">Rhabditophanes sp. KR3021</name>
    <dbReference type="NCBI Taxonomy" id="114890"/>
    <lineage>
        <taxon>Eukaryota</taxon>
        <taxon>Metazoa</taxon>
        <taxon>Ecdysozoa</taxon>
        <taxon>Nematoda</taxon>
        <taxon>Chromadorea</taxon>
        <taxon>Rhabditida</taxon>
        <taxon>Tylenchina</taxon>
        <taxon>Panagrolaimomorpha</taxon>
        <taxon>Strongyloidoidea</taxon>
        <taxon>Alloionematidae</taxon>
        <taxon>Rhabditophanes</taxon>
    </lineage>
</organism>
<name>A0AC35TV26_9BILA</name>
<dbReference type="Proteomes" id="UP000095286">
    <property type="component" value="Unplaced"/>
</dbReference>
<evidence type="ECO:0000313" key="2">
    <source>
        <dbReference type="WBParaSite" id="RSKR_0000456150.1"/>
    </source>
</evidence>
<reference evidence="2" key="1">
    <citation type="submission" date="2016-11" db="UniProtKB">
        <authorList>
            <consortium name="WormBaseParasite"/>
        </authorList>
    </citation>
    <scope>IDENTIFICATION</scope>
    <source>
        <strain evidence="2">KR3021</strain>
    </source>
</reference>